<dbReference type="RefSeq" id="WP_067329201.1">
    <property type="nucleotide sequence ID" value="NZ_LNKT01000004.1"/>
</dbReference>
<dbReference type="EMBL" id="LNKT01000004">
    <property type="protein sequence ID" value="KYJ87135.1"/>
    <property type="molecule type" value="Genomic_DNA"/>
</dbReference>
<dbReference type="Proteomes" id="UP000075359">
    <property type="component" value="Unassembled WGS sequence"/>
</dbReference>
<keyword evidence="2" id="KW-1185">Reference proteome</keyword>
<accession>A0A151CHX1</accession>
<reference evidence="1 2" key="1">
    <citation type="submission" date="2015-11" db="EMBL/GenBank/DDBJ databases">
        <title>Draft genome of Sulfurovum riftiae 1812E, a member of the Epsilonproteobacteria isolated from the tube of the deep-sea hydrothermal vent tubewom Riftia pachyptila.</title>
        <authorList>
            <person name="Vetriani C."/>
            <person name="Giovannelli D."/>
        </authorList>
    </citation>
    <scope>NUCLEOTIDE SEQUENCE [LARGE SCALE GENOMIC DNA]</scope>
    <source>
        <strain evidence="1 2">1812E</strain>
    </source>
</reference>
<evidence type="ECO:0000313" key="1">
    <source>
        <dbReference type="EMBL" id="KYJ87135.1"/>
    </source>
</evidence>
<evidence type="ECO:0000313" key="2">
    <source>
        <dbReference type="Proteomes" id="UP000075359"/>
    </source>
</evidence>
<dbReference type="OrthoDB" id="5372782at2"/>
<protein>
    <submittedName>
        <fullName evidence="1">Uncharacterized protein</fullName>
    </submittedName>
</protein>
<comment type="caution">
    <text evidence="1">The sequence shown here is derived from an EMBL/GenBank/DDBJ whole genome shotgun (WGS) entry which is preliminary data.</text>
</comment>
<organism evidence="1 2">
    <name type="scientific">Sulfurovum riftiae</name>
    <dbReference type="NCBI Taxonomy" id="1630136"/>
    <lineage>
        <taxon>Bacteria</taxon>
        <taxon>Pseudomonadati</taxon>
        <taxon>Campylobacterota</taxon>
        <taxon>Epsilonproteobacteria</taxon>
        <taxon>Campylobacterales</taxon>
        <taxon>Sulfurovaceae</taxon>
        <taxon>Sulfurovum</taxon>
    </lineage>
</organism>
<sequence>MTTFKKLPENTDIQELIRSTFDADLPVTGGWGYTTEDATIIKELPQGMTLPQLEHMLTSIRAHIEMNLTQKKEDRYGAINANERAREEIAAEALLFDRIIFEVTAIKEDVYNAFIQEYKEGYGKEAFDLSAHFQRRKEATLTREVVHYFEVSSLQ</sequence>
<gene>
    <name evidence="1" type="ORF">AS592_09040</name>
</gene>
<name>A0A151CHX1_9BACT</name>
<proteinExistence type="predicted"/>
<dbReference type="STRING" id="1630136.AS592_09040"/>
<dbReference type="AlphaFoldDB" id="A0A151CHX1"/>